<sequence length="83" mass="9705">MKAAVDKKELLRMVPMSESTINSLEKAGEFPKRFAMTNRTVAWNKDEVEAWLDTRQKEFTGVKPKHHPDVRQRKQRPVQERAA</sequence>
<dbReference type="InterPro" id="IPR009061">
    <property type="entry name" value="DNA-bd_dom_put_sf"/>
</dbReference>
<dbReference type="Pfam" id="PF05930">
    <property type="entry name" value="Phage_AlpA"/>
    <property type="match status" value="1"/>
</dbReference>
<dbReference type="Gene3D" id="1.10.238.160">
    <property type="match status" value="1"/>
</dbReference>
<dbReference type="EMBL" id="VOUP01000019">
    <property type="protein sequence ID" value="TXE25073.1"/>
    <property type="molecule type" value="Genomic_DNA"/>
</dbReference>
<feature type="compositionally biased region" description="Basic and acidic residues" evidence="1">
    <location>
        <begin position="67"/>
        <end position="83"/>
    </location>
</feature>
<evidence type="ECO:0000256" key="1">
    <source>
        <dbReference type="SAM" id="MobiDB-lite"/>
    </source>
</evidence>
<evidence type="ECO:0000313" key="3">
    <source>
        <dbReference type="Proteomes" id="UP000321307"/>
    </source>
</evidence>
<gene>
    <name evidence="2" type="ORF">FOT63_22875</name>
</gene>
<dbReference type="InterPro" id="IPR010260">
    <property type="entry name" value="AlpA"/>
</dbReference>
<evidence type="ECO:0000313" key="2">
    <source>
        <dbReference type="EMBL" id="TXE25073.1"/>
    </source>
</evidence>
<name>A0A9X9G0K8_9GAMM</name>
<dbReference type="SUPFAM" id="SSF46955">
    <property type="entry name" value="Putative DNA-binding domain"/>
    <property type="match status" value="1"/>
</dbReference>
<dbReference type="AlphaFoldDB" id="A0A9X9G0K8"/>
<dbReference type="RefSeq" id="WP_147839018.1">
    <property type="nucleotide sequence ID" value="NZ_VOUP01000019.1"/>
</dbReference>
<dbReference type="Proteomes" id="UP000321307">
    <property type="component" value="Unassembled WGS sequence"/>
</dbReference>
<organism evidence="2 3">
    <name type="scientific">Serratia ureilytica</name>
    <dbReference type="NCBI Taxonomy" id="300181"/>
    <lineage>
        <taxon>Bacteria</taxon>
        <taxon>Pseudomonadati</taxon>
        <taxon>Pseudomonadota</taxon>
        <taxon>Gammaproteobacteria</taxon>
        <taxon>Enterobacterales</taxon>
        <taxon>Yersiniaceae</taxon>
        <taxon>Serratia</taxon>
    </lineage>
</organism>
<accession>A0A9X9G0K8</accession>
<proteinExistence type="predicted"/>
<protein>
    <submittedName>
        <fullName evidence="2">AlpA family phage regulatory protein</fullName>
    </submittedName>
</protein>
<comment type="caution">
    <text evidence="2">The sequence shown here is derived from an EMBL/GenBank/DDBJ whole genome shotgun (WGS) entry which is preliminary data.</text>
</comment>
<reference evidence="2 3" key="1">
    <citation type="submission" date="2019-07" db="EMBL/GenBank/DDBJ databases">
        <title>Serratia strains were isolated from fresh produce.</title>
        <authorList>
            <person name="Cho G.-S."/>
            <person name="Stein M."/>
            <person name="Lee W."/>
            <person name="Suh S.H."/>
            <person name="Franz C.M.A.P."/>
        </authorList>
    </citation>
    <scope>NUCLEOTIDE SEQUENCE [LARGE SCALE GENOMIC DNA]</scope>
    <source>
        <strain evidence="2 3">S17</strain>
    </source>
</reference>
<feature type="region of interest" description="Disordered" evidence="1">
    <location>
        <begin position="58"/>
        <end position="83"/>
    </location>
</feature>